<sequence>MDLWKKQSLISLIVMKRVGAAALYIFVITSNYVAAIAVMTHNVRKSSAESGEHEPRNCSGWMMMRALSLIIVRREEQNGALKLRDCSRWRSLQFADGSLYQVGSSLKCNLLPEVRRGFCGVVQNETFEDTHVEPEPDGVVEDHKVKPLYEKPVDFTKIDINLLPTVMIIGRPNVGKSALFNRLIRRREALVYNTPDDHVTRDIREGLAKLGDLRFKVLDSAGLETEATSGSILDRTAGMTANVLAKTQFAIFMIDVRSGLHPLDLEVGKWLRKHAPQIKPIVAMNKCESLHNGTGSLAGAAAESLMLGFGDPIAISAETGLGMTELYEALRPSVEDYMLRVLNDSCTQNNSSTQDVTSPEDDESKLPLQLAIVGRPNVGKSTLLNALLQEDRVLVGPEAGLTRDSVRVHFEYQGRTVYLVDTAGWLQREKEKGPASLSVMQSRKNLMRAHVVALVLDAEEVANARRSMTHAEVVIARRAVEEGRGLVVIVNKMDLLSGRQNSALYKRVKEAVPQEIQTVIPQVTGIPVVFTSALEGRGRIAVMHQVIDTYQKWCLRLPTSRLNRWLRKVMGRHSWKDQSAQPKIKYFTQVKARPPTFVAFLSGKKTLSDAELRFLTKSLKEDFDLGGIPIRITQRSVPRKCGSSSSRQNTGQKVGRTFSDKRTVPL</sequence>
<evidence type="ECO:0000256" key="3">
    <source>
        <dbReference type="ARBA" id="ARBA00022517"/>
    </source>
</evidence>
<dbReference type="Gene3D" id="3.40.50.300">
    <property type="entry name" value="P-loop containing nucleotide triphosphate hydrolases"/>
    <property type="match status" value="2"/>
</dbReference>
<evidence type="ECO:0000256" key="8">
    <source>
        <dbReference type="SAM" id="MobiDB-lite"/>
    </source>
</evidence>
<evidence type="ECO:0000256" key="1">
    <source>
        <dbReference type="ARBA" id="ARBA00008279"/>
    </source>
</evidence>
<dbReference type="InterPro" id="IPR027417">
    <property type="entry name" value="P-loop_NTPase"/>
</dbReference>
<dbReference type="InterPro" id="IPR016484">
    <property type="entry name" value="GTPase_Der"/>
</dbReference>
<feature type="domain" description="G" evidence="10">
    <location>
        <begin position="165"/>
        <end position="286"/>
    </location>
</feature>
<dbReference type="CDD" id="cd01895">
    <property type="entry name" value="EngA2"/>
    <property type="match status" value="1"/>
</dbReference>
<evidence type="ECO:0000256" key="7">
    <source>
        <dbReference type="ARBA" id="ARBA00032345"/>
    </source>
</evidence>
<dbReference type="Proteomes" id="UP001428341">
    <property type="component" value="Unassembled WGS sequence"/>
</dbReference>
<dbReference type="NCBIfam" id="TIGR00231">
    <property type="entry name" value="small_GTP"/>
    <property type="match status" value="2"/>
</dbReference>
<evidence type="ECO:0000256" key="4">
    <source>
        <dbReference type="ARBA" id="ARBA00022737"/>
    </source>
</evidence>
<dbReference type="NCBIfam" id="TIGR03594">
    <property type="entry name" value="GTPase_EngA"/>
    <property type="match status" value="1"/>
</dbReference>
<protein>
    <recommendedName>
        <fullName evidence="2">GTPase Der</fullName>
    </recommendedName>
    <alternativeName>
        <fullName evidence="7">GTP-binding protein EngA</fullName>
    </alternativeName>
</protein>
<accession>A0AAP0MMM1</accession>
<feature type="compositionally biased region" description="Polar residues" evidence="8">
    <location>
        <begin position="642"/>
        <end position="652"/>
    </location>
</feature>
<evidence type="ECO:0000313" key="13">
    <source>
        <dbReference type="Proteomes" id="UP001428341"/>
    </source>
</evidence>
<feature type="domain" description="G" evidence="10">
    <location>
        <begin position="370"/>
        <end position="492"/>
    </location>
</feature>
<dbReference type="InterPro" id="IPR015946">
    <property type="entry name" value="KH_dom-like_a/b"/>
</dbReference>
<dbReference type="SUPFAM" id="SSF52540">
    <property type="entry name" value="P-loop containing nucleoside triphosphate hydrolases"/>
    <property type="match status" value="2"/>
</dbReference>
<dbReference type="HAMAP" id="MF_00195">
    <property type="entry name" value="GTPase_Der"/>
    <property type="match status" value="1"/>
</dbReference>
<dbReference type="AlphaFoldDB" id="A0AAP0MMM1"/>
<evidence type="ECO:0000313" key="12">
    <source>
        <dbReference type="EMBL" id="KAK9213711.1"/>
    </source>
</evidence>
<dbReference type="InterPro" id="IPR006073">
    <property type="entry name" value="GTP-bd"/>
</dbReference>
<dbReference type="GO" id="GO:0042254">
    <property type="term" value="P:ribosome biogenesis"/>
    <property type="evidence" value="ECO:0007669"/>
    <property type="project" value="UniProtKB-KW"/>
</dbReference>
<keyword evidence="3" id="KW-0690">Ribosome biogenesis</keyword>
<keyword evidence="13" id="KW-1185">Reference proteome</keyword>
<dbReference type="EMBL" id="JBCGBO010000003">
    <property type="protein sequence ID" value="KAK9213711.1"/>
    <property type="molecule type" value="Genomic_DNA"/>
</dbReference>
<keyword evidence="5" id="KW-0547">Nucleotide-binding</keyword>
<keyword evidence="9" id="KW-1133">Transmembrane helix</keyword>
<feature type="transmembrane region" description="Helical" evidence="9">
    <location>
        <begin position="21"/>
        <end position="40"/>
    </location>
</feature>
<dbReference type="Gene3D" id="3.30.300.20">
    <property type="match status" value="1"/>
</dbReference>
<keyword evidence="4" id="KW-0677">Repeat</keyword>
<evidence type="ECO:0000256" key="6">
    <source>
        <dbReference type="ARBA" id="ARBA00023134"/>
    </source>
</evidence>
<keyword evidence="9" id="KW-0812">Transmembrane</keyword>
<dbReference type="GO" id="GO:0005525">
    <property type="term" value="F:GTP binding"/>
    <property type="evidence" value="ECO:0007669"/>
    <property type="project" value="UniProtKB-KW"/>
</dbReference>
<keyword evidence="9" id="KW-0472">Membrane</keyword>
<dbReference type="Pfam" id="PF01926">
    <property type="entry name" value="MMR_HSR1"/>
    <property type="match status" value="2"/>
</dbReference>
<gene>
    <name evidence="12" type="ORF">WN944_005696</name>
</gene>
<dbReference type="InterPro" id="IPR032859">
    <property type="entry name" value="KH_dom-like"/>
</dbReference>
<organism evidence="12 13">
    <name type="scientific">Citrus x changshan-huyou</name>
    <dbReference type="NCBI Taxonomy" id="2935761"/>
    <lineage>
        <taxon>Eukaryota</taxon>
        <taxon>Viridiplantae</taxon>
        <taxon>Streptophyta</taxon>
        <taxon>Embryophyta</taxon>
        <taxon>Tracheophyta</taxon>
        <taxon>Spermatophyta</taxon>
        <taxon>Magnoliopsida</taxon>
        <taxon>eudicotyledons</taxon>
        <taxon>Gunneridae</taxon>
        <taxon>Pentapetalae</taxon>
        <taxon>rosids</taxon>
        <taxon>malvids</taxon>
        <taxon>Sapindales</taxon>
        <taxon>Rutaceae</taxon>
        <taxon>Aurantioideae</taxon>
        <taxon>Citrus</taxon>
    </lineage>
</organism>
<evidence type="ECO:0000256" key="5">
    <source>
        <dbReference type="ARBA" id="ARBA00022741"/>
    </source>
</evidence>
<proteinExistence type="inferred from homology"/>
<keyword evidence="6" id="KW-0342">GTP-binding</keyword>
<dbReference type="Pfam" id="PF14714">
    <property type="entry name" value="KH_dom-like"/>
    <property type="match status" value="1"/>
</dbReference>
<evidence type="ECO:0000259" key="10">
    <source>
        <dbReference type="Pfam" id="PF01926"/>
    </source>
</evidence>
<dbReference type="InterPro" id="IPR005225">
    <property type="entry name" value="Small_GTP-bd"/>
</dbReference>
<reference evidence="12 13" key="1">
    <citation type="submission" date="2024-05" db="EMBL/GenBank/DDBJ databases">
        <title>Haplotype-resolved chromosome-level genome assembly of Huyou (Citrus changshanensis).</title>
        <authorList>
            <person name="Miao C."/>
            <person name="Chen W."/>
            <person name="Wu Y."/>
            <person name="Wang L."/>
            <person name="Zhao S."/>
            <person name="Grierson D."/>
            <person name="Xu C."/>
            <person name="Chen K."/>
        </authorList>
    </citation>
    <scope>NUCLEOTIDE SEQUENCE [LARGE SCALE GENOMIC DNA]</scope>
    <source>
        <strain evidence="12">01-14</strain>
        <tissue evidence="12">Leaf</tissue>
    </source>
</reference>
<dbReference type="PANTHER" id="PTHR43834:SF6">
    <property type="entry name" value="GTPASE DER"/>
    <property type="match status" value="1"/>
</dbReference>
<comment type="caution">
    <text evidence="12">The sequence shown here is derived from an EMBL/GenBank/DDBJ whole genome shotgun (WGS) entry which is preliminary data.</text>
</comment>
<feature type="region of interest" description="Disordered" evidence="8">
    <location>
        <begin position="636"/>
        <end position="666"/>
    </location>
</feature>
<evidence type="ECO:0000256" key="2">
    <source>
        <dbReference type="ARBA" id="ARBA00020953"/>
    </source>
</evidence>
<evidence type="ECO:0000259" key="11">
    <source>
        <dbReference type="Pfam" id="PF14714"/>
    </source>
</evidence>
<dbReference type="CDD" id="cd01894">
    <property type="entry name" value="EngA1"/>
    <property type="match status" value="1"/>
</dbReference>
<comment type="similarity">
    <text evidence="1">Belongs to the TRAFAC class TrmE-Era-EngA-EngB-Septin-like GTPase superfamily. EngA (Der) GTPase family.</text>
</comment>
<name>A0AAP0MMM1_9ROSI</name>
<dbReference type="PANTHER" id="PTHR43834">
    <property type="entry name" value="GTPASE DER"/>
    <property type="match status" value="1"/>
</dbReference>
<evidence type="ECO:0000256" key="9">
    <source>
        <dbReference type="SAM" id="Phobius"/>
    </source>
</evidence>
<feature type="domain" description="GTPase Der C-terminal KH-domain-like" evidence="11">
    <location>
        <begin position="556"/>
        <end position="635"/>
    </location>
</feature>